<evidence type="ECO:0000313" key="4">
    <source>
        <dbReference type="EMBL" id="KIA95496.1"/>
    </source>
</evidence>
<dbReference type="Pfam" id="PF00072">
    <property type="entry name" value="Response_reg"/>
    <property type="match status" value="1"/>
</dbReference>
<organism evidence="4 5">
    <name type="scientific">Pedobacter kyungheensis</name>
    <dbReference type="NCBI Taxonomy" id="1069985"/>
    <lineage>
        <taxon>Bacteria</taxon>
        <taxon>Pseudomonadati</taxon>
        <taxon>Bacteroidota</taxon>
        <taxon>Sphingobacteriia</taxon>
        <taxon>Sphingobacteriales</taxon>
        <taxon>Sphingobacteriaceae</taxon>
        <taxon>Pedobacter</taxon>
    </lineage>
</organism>
<dbReference type="AlphaFoldDB" id="A0A0C1DCW9"/>
<dbReference type="SMART" id="SM00448">
    <property type="entry name" value="REC"/>
    <property type="match status" value="1"/>
</dbReference>
<dbReference type="PROSITE" id="PS50930">
    <property type="entry name" value="HTH_LYTTR"/>
    <property type="match status" value="1"/>
</dbReference>
<reference evidence="4 5" key="1">
    <citation type="submission" date="2014-10" db="EMBL/GenBank/DDBJ databases">
        <title>Pedobacter Kyungheensis.</title>
        <authorList>
            <person name="Anderson B.M."/>
            <person name="Newman J.D."/>
        </authorList>
    </citation>
    <scope>NUCLEOTIDE SEQUENCE [LARGE SCALE GENOMIC DNA]</scope>
    <source>
        <strain evidence="4 5">KACC 16221</strain>
    </source>
</reference>
<accession>A0A0C1DCW9</accession>
<dbReference type="InterPro" id="IPR011006">
    <property type="entry name" value="CheY-like_superfamily"/>
</dbReference>
<comment type="caution">
    <text evidence="4">The sequence shown here is derived from an EMBL/GenBank/DDBJ whole genome shotgun (WGS) entry which is preliminary data.</text>
</comment>
<sequence>MNCLIVDDEKLAIELIEDNLSQIPFLKHLASCRNAGEAIKVIKQQQVDLLFLDIKMPGINGLDFILSMENPPIIILITAFEQYAVEAFKLNVIDYLLKPVDFNRFFAAVSRAYDLFNLKKRPAVTEKITENYFFVNAGYSLIKIRFSEIAYVEGLKDYVKINLQNGKNVITRINLKDLTGKLPSEAFMRIHRSFIVSLDKIEAVQKYQVVVNETEIPIGESYRDGLLEYVSLRNI</sequence>
<dbReference type="SMART" id="SM00850">
    <property type="entry name" value="LytTR"/>
    <property type="match status" value="1"/>
</dbReference>
<dbReference type="PROSITE" id="PS50110">
    <property type="entry name" value="RESPONSE_REGULATORY"/>
    <property type="match status" value="1"/>
</dbReference>
<evidence type="ECO:0000313" key="5">
    <source>
        <dbReference type="Proteomes" id="UP000031246"/>
    </source>
</evidence>
<dbReference type="Gene3D" id="2.40.50.1020">
    <property type="entry name" value="LytTr DNA-binding domain"/>
    <property type="match status" value="1"/>
</dbReference>
<dbReference type="SUPFAM" id="SSF52172">
    <property type="entry name" value="CheY-like"/>
    <property type="match status" value="1"/>
</dbReference>
<dbReference type="GO" id="GO:0003677">
    <property type="term" value="F:DNA binding"/>
    <property type="evidence" value="ECO:0007669"/>
    <property type="project" value="InterPro"/>
</dbReference>
<dbReference type="Proteomes" id="UP000031246">
    <property type="component" value="Unassembled WGS sequence"/>
</dbReference>
<feature type="modified residue" description="4-aspartylphosphate" evidence="1">
    <location>
        <position position="53"/>
    </location>
</feature>
<evidence type="ECO:0000259" key="2">
    <source>
        <dbReference type="PROSITE" id="PS50110"/>
    </source>
</evidence>
<dbReference type="InterPro" id="IPR001789">
    <property type="entry name" value="Sig_transdc_resp-reg_receiver"/>
</dbReference>
<keyword evidence="5" id="KW-1185">Reference proteome</keyword>
<protein>
    <submittedName>
        <fullName evidence="4">Chemotaxis protein CheY</fullName>
    </submittedName>
</protein>
<dbReference type="PANTHER" id="PTHR37299">
    <property type="entry name" value="TRANSCRIPTIONAL REGULATOR-RELATED"/>
    <property type="match status" value="1"/>
</dbReference>
<dbReference type="GO" id="GO:0000156">
    <property type="term" value="F:phosphorelay response regulator activity"/>
    <property type="evidence" value="ECO:0007669"/>
    <property type="project" value="InterPro"/>
</dbReference>
<evidence type="ECO:0000259" key="3">
    <source>
        <dbReference type="PROSITE" id="PS50930"/>
    </source>
</evidence>
<feature type="domain" description="Response regulatory" evidence="2">
    <location>
        <begin position="2"/>
        <end position="113"/>
    </location>
</feature>
<dbReference type="InterPro" id="IPR007492">
    <property type="entry name" value="LytTR_DNA-bd_dom"/>
</dbReference>
<dbReference type="RefSeq" id="WP_039473153.1">
    <property type="nucleotide sequence ID" value="NZ_JSYN01000005.1"/>
</dbReference>
<keyword evidence="1" id="KW-0597">Phosphoprotein</keyword>
<evidence type="ECO:0000256" key="1">
    <source>
        <dbReference type="PROSITE-ProRule" id="PRU00169"/>
    </source>
</evidence>
<dbReference type="OrthoDB" id="9787344at2"/>
<gene>
    <name evidence="4" type="ORF">OC25_06575</name>
</gene>
<feature type="domain" description="HTH LytTR-type" evidence="3">
    <location>
        <begin position="133"/>
        <end position="206"/>
    </location>
</feature>
<dbReference type="InterPro" id="IPR046947">
    <property type="entry name" value="LytR-like"/>
</dbReference>
<dbReference type="EMBL" id="JSYN01000005">
    <property type="protein sequence ID" value="KIA95496.1"/>
    <property type="molecule type" value="Genomic_DNA"/>
</dbReference>
<dbReference type="Pfam" id="PF04397">
    <property type="entry name" value="LytTR"/>
    <property type="match status" value="1"/>
</dbReference>
<dbReference type="Gene3D" id="3.40.50.2300">
    <property type="match status" value="1"/>
</dbReference>
<proteinExistence type="predicted"/>
<dbReference type="PANTHER" id="PTHR37299:SF1">
    <property type="entry name" value="STAGE 0 SPORULATION PROTEIN A HOMOLOG"/>
    <property type="match status" value="1"/>
</dbReference>
<name>A0A0C1DCW9_9SPHI</name>